<dbReference type="PRINTS" id="PR00368">
    <property type="entry name" value="FADPNR"/>
</dbReference>
<dbReference type="SUPFAM" id="SSF51905">
    <property type="entry name" value="FAD/NAD(P)-binding domain"/>
    <property type="match status" value="2"/>
</dbReference>
<dbReference type="PANTHER" id="PTHR43557">
    <property type="entry name" value="APOPTOSIS-INDUCING FACTOR 1"/>
    <property type="match status" value="1"/>
</dbReference>
<dbReference type="EMBL" id="DQID01000119">
    <property type="protein sequence ID" value="HCT14008.1"/>
    <property type="molecule type" value="Genomic_DNA"/>
</dbReference>
<dbReference type="GO" id="GO:0071949">
    <property type="term" value="F:FAD binding"/>
    <property type="evidence" value="ECO:0007669"/>
    <property type="project" value="TreeGrafter"/>
</dbReference>
<keyword evidence="5" id="KW-0809">Transit peptide</keyword>
<dbReference type="InterPro" id="IPR023753">
    <property type="entry name" value="FAD/NAD-binding_dom"/>
</dbReference>
<evidence type="ECO:0000256" key="3">
    <source>
        <dbReference type="ARBA" id="ARBA00022703"/>
    </source>
</evidence>
<dbReference type="GO" id="GO:0016174">
    <property type="term" value="F:NAD(P)H oxidase H2O2-forming activity"/>
    <property type="evidence" value="ECO:0007669"/>
    <property type="project" value="TreeGrafter"/>
</dbReference>
<keyword evidence="4" id="KW-0274">FAD</keyword>
<dbReference type="InterPro" id="IPR016156">
    <property type="entry name" value="FAD/NAD-linked_Rdtase_dimer_sf"/>
</dbReference>
<dbReference type="InterPro" id="IPR036188">
    <property type="entry name" value="FAD/NAD-bd_sf"/>
</dbReference>
<accession>A0A3D4SXJ8</accession>
<dbReference type="InterPro" id="IPR050446">
    <property type="entry name" value="FAD-oxidoreductase/Apoptosis"/>
</dbReference>
<dbReference type="Pfam" id="PF07992">
    <property type="entry name" value="Pyr_redox_2"/>
    <property type="match status" value="1"/>
</dbReference>
<dbReference type="PRINTS" id="PR00469">
    <property type="entry name" value="PNDRDTASEII"/>
</dbReference>
<dbReference type="PANTHER" id="PTHR43557:SF4">
    <property type="entry name" value="APOPTOSIS-INDUCING FACTOR 1, MITOCHONDRIAL"/>
    <property type="match status" value="1"/>
</dbReference>
<dbReference type="GO" id="GO:0005737">
    <property type="term" value="C:cytoplasm"/>
    <property type="evidence" value="ECO:0007669"/>
    <property type="project" value="TreeGrafter"/>
</dbReference>
<organism evidence="11 12">
    <name type="scientific">Corynebacterium nuruki</name>
    <dbReference type="NCBI Taxonomy" id="1032851"/>
    <lineage>
        <taxon>Bacteria</taxon>
        <taxon>Bacillati</taxon>
        <taxon>Actinomycetota</taxon>
        <taxon>Actinomycetes</taxon>
        <taxon>Mycobacteriales</taxon>
        <taxon>Corynebacteriaceae</taxon>
        <taxon>Corynebacterium</taxon>
    </lineage>
</organism>
<evidence type="ECO:0000256" key="1">
    <source>
        <dbReference type="ARBA" id="ARBA00001974"/>
    </source>
</evidence>
<reference evidence="11 12" key="1">
    <citation type="journal article" date="2018" name="Nat. Biotechnol.">
        <title>A standardized bacterial taxonomy based on genome phylogeny substantially revises the tree of life.</title>
        <authorList>
            <person name="Parks D.H."/>
            <person name="Chuvochina M."/>
            <person name="Waite D.W."/>
            <person name="Rinke C."/>
            <person name="Skarshewski A."/>
            <person name="Chaumeil P.A."/>
            <person name="Hugenholtz P."/>
        </authorList>
    </citation>
    <scope>NUCLEOTIDE SEQUENCE [LARGE SCALE GENOMIC DNA]</scope>
    <source>
        <strain evidence="11">UBA11247</strain>
    </source>
</reference>
<evidence type="ECO:0000256" key="7">
    <source>
        <dbReference type="ARBA" id="ARBA00023027"/>
    </source>
</evidence>
<evidence type="ECO:0000259" key="9">
    <source>
        <dbReference type="Pfam" id="PF07992"/>
    </source>
</evidence>
<evidence type="ECO:0000256" key="2">
    <source>
        <dbReference type="ARBA" id="ARBA00022630"/>
    </source>
</evidence>
<dbReference type="GO" id="GO:0046983">
    <property type="term" value="F:protein dimerization activity"/>
    <property type="evidence" value="ECO:0007669"/>
    <property type="project" value="InterPro"/>
</dbReference>
<dbReference type="SMART" id="SM01353">
    <property type="entry name" value="AIF_C"/>
    <property type="match status" value="1"/>
</dbReference>
<keyword evidence="6" id="KW-0560">Oxidoreductase</keyword>
<protein>
    <submittedName>
        <fullName evidence="11">N-acylamino acid racemase</fullName>
    </submittedName>
</protein>
<evidence type="ECO:0000256" key="4">
    <source>
        <dbReference type="ARBA" id="ARBA00022827"/>
    </source>
</evidence>
<keyword evidence="2" id="KW-0285">Flavoprotein</keyword>
<evidence type="ECO:0000256" key="8">
    <source>
        <dbReference type="ARBA" id="ARBA00047786"/>
    </source>
</evidence>
<gene>
    <name evidence="11" type="ORF">DIW82_04210</name>
</gene>
<dbReference type="Gene3D" id="3.30.390.30">
    <property type="match status" value="1"/>
</dbReference>
<feature type="domain" description="Mitochondrial apoptosis-inducing factor C-terminal" evidence="10">
    <location>
        <begin position="372"/>
        <end position="405"/>
    </location>
</feature>
<evidence type="ECO:0000256" key="6">
    <source>
        <dbReference type="ARBA" id="ARBA00023002"/>
    </source>
</evidence>
<comment type="catalytic activity">
    <reaction evidence="8">
        <text>A + NADH + H(+) = AH2 + NAD(+)</text>
        <dbReference type="Rhea" id="RHEA:11356"/>
        <dbReference type="ChEBI" id="CHEBI:13193"/>
        <dbReference type="ChEBI" id="CHEBI:15378"/>
        <dbReference type="ChEBI" id="CHEBI:17499"/>
        <dbReference type="ChEBI" id="CHEBI:57540"/>
        <dbReference type="ChEBI" id="CHEBI:57945"/>
    </reaction>
</comment>
<dbReference type="InterPro" id="IPR029324">
    <property type="entry name" value="AIF_C"/>
</dbReference>
<comment type="cofactor">
    <cofactor evidence="1">
        <name>FAD</name>
        <dbReference type="ChEBI" id="CHEBI:57692"/>
    </cofactor>
</comment>
<evidence type="ECO:0000313" key="11">
    <source>
        <dbReference type="EMBL" id="HCT14008.1"/>
    </source>
</evidence>
<proteinExistence type="predicted"/>
<dbReference type="STRING" id="863239.GCA_000213935_00996"/>
<feature type="domain" description="FAD/NAD(P)-binding" evidence="9">
    <location>
        <begin position="26"/>
        <end position="323"/>
    </location>
</feature>
<dbReference type="Proteomes" id="UP000261739">
    <property type="component" value="Unassembled WGS sequence"/>
</dbReference>
<keyword evidence="3" id="KW-0053">Apoptosis</keyword>
<comment type="caution">
    <text evidence="11">The sequence shown here is derived from an EMBL/GenBank/DDBJ whole genome shotgun (WGS) entry which is preliminary data.</text>
</comment>
<dbReference type="Pfam" id="PF14721">
    <property type="entry name" value="AIF_C"/>
    <property type="match status" value="1"/>
</dbReference>
<name>A0A3D4SXJ8_9CORY</name>
<dbReference type="AlphaFoldDB" id="A0A3D4SXJ8"/>
<evidence type="ECO:0000256" key="5">
    <source>
        <dbReference type="ARBA" id="ARBA00022946"/>
    </source>
</evidence>
<dbReference type="Gene3D" id="3.50.50.60">
    <property type="entry name" value="FAD/NAD(P)-binding domain"/>
    <property type="match status" value="2"/>
</dbReference>
<dbReference type="SUPFAM" id="SSF55424">
    <property type="entry name" value="FAD/NAD-linked reductases, dimerisation (C-terminal) domain"/>
    <property type="match status" value="1"/>
</dbReference>
<evidence type="ECO:0000313" key="12">
    <source>
        <dbReference type="Proteomes" id="UP000261739"/>
    </source>
</evidence>
<dbReference type="GO" id="GO:0033108">
    <property type="term" value="P:mitochondrial respiratory chain complex assembly"/>
    <property type="evidence" value="ECO:0007669"/>
    <property type="project" value="TreeGrafter"/>
</dbReference>
<evidence type="ECO:0000259" key="10">
    <source>
        <dbReference type="Pfam" id="PF14721"/>
    </source>
</evidence>
<sequence length="424" mass="44248">MSHGPQRTDAARTLGTMSYSELHKTYDHVIVGGGVAADRAARAVHDRTPGASVLILTRDPEGPVSRPDLSKGLWLDEATTVESVDLGTAADTGAQLVTGTTVTAVDPAAHTVTTDTGDTVTYGTLLLATGATARTLPGVTDDRVLTLRSLSDYRALRDRVTDGTRVAVVGGGYISSEIAVALNAVGAAVHVYTPDDRLLGHMFPTSVTDHLERVYADRGVTVHHGFRLTATGTSDDGRDELYLAPDDGDAVVADLAVIGFGAVPETGLAAQAGLTLEDGAVAVDASLRTSDPDIFAAGDIIEFIDPLLGRRHVEHVDNAEQSGAVAGENMAGGSATYEHTPLFFSDIFDDGYEAVGTLSTDLDIVEDWNTSHSAAVLYYLRDGVVVGVLLWNTWDSVPKAREVMAASKAGTLSAADLPGSIPVG</sequence>
<dbReference type="GO" id="GO:0012501">
    <property type="term" value="P:programmed cell death"/>
    <property type="evidence" value="ECO:0007669"/>
    <property type="project" value="TreeGrafter"/>
</dbReference>
<keyword evidence="7" id="KW-0520">NAD</keyword>